<dbReference type="AlphaFoldDB" id="A0A1L9U5D8"/>
<dbReference type="EC" id="3.4.23.18" evidence="4"/>
<dbReference type="Proteomes" id="UP000184499">
    <property type="component" value="Unassembled WGS sequence"/>
</dbReference>
<dbReference type="Pfam" id="PF00026">
    <property type="entry name" value="Asp"/>
    <property type="match status" value="1"/>
</dbReference>
<dbReference type="InterPro" id="IPR001461">
    <property type="entry name" value="Aspartic_peptidase_A1"/>
</dbReference>
<dbReference type="GeneID" id="93573928"/>
<evidence type="ECO:0000256" key="9">
    <source>
        <dbReference type="ARBA" id="ARBA00022750"/>
    </source>
</evidence>
<keyword evidence="7" id="KW-0645">Protease</keyword>
<evidence type="ECO:0000256" key="12">
    <source>
        <dbReference type="ARBA" id="ARBA00023180"/>
    </source>
</evidence>
<evidence type="ECO:0000256" key="1">
    <source>
        <dbReference type="ARBA" id="ARBA00000391"/>
    </source>
</evidence>
<feature type="signal peptide" evidence="16">
    <location>
        <begin position="1"/>
        <end position="19"/>
    </location>
</feature>
<dbReference type="Gene3D" id="2.40.70.10">
    <property type="entry name" value="Acid Proteases"/>
    <property type="match status" value="2"/>
</dbReference>
<dbReference type="FunFam" id="2.40.70.10:FF:000026">
    <property type="entry name" value="Endothiapepsin"/>
    <property type="match status" value="1"/>
</dbReference>
<dbReference type="PROSITE" id="PS51767">
    <property type="entry name" value="PEPTIDASE_A1"/>
    <property type="match status" value="1"/>
</dbReference>
<comment type="catalytic activity">
    <reaction evidence="1">
        <text>Hydrolysis of proteins with broad specificity. Generally favors hydrophobic residues in P1 and P1', but also accepts Lys in P1, which leads to activation of trypsinogen. Does not clot milk.</text>
        <dbReference type="EC" id="3.4.23.18"/>
    </reaction>
</comment>
<evidence type="ECO:0000256" key="8">
    <source>
        <dbReference type="ARBA" id="ARBA00022729"/>
    </source>
</evidence>
<evidence type="ECO:0000256" key="3">
    <source>
        <dbReference type="ARBA" id="ARBA00007447"/>
    </source>
</evidence>
<feature type="active site" evidence="15">
    <location>
        <position position="123"/>
    </location>
</feature>
<evidence type="ECO:0000256" key="2">
    <source>
        <dbReference type="ARBA" id="ARBA00004613"/>
    </source>
</evidence>
<keyword evidence="8 16" id="KW-0732">Signal</keyword>
<keyword evidence="6" id="KW-0964">Secreted</keyword>
<dbReference type="OrthoDB" id="2747330at2759"/>
<evidence type="ECO:0000259" key="17">
    <source>
        <dbReference type="PROSITE" id="PS51767"/>
    </source>
</evidence>
<evidence type="ECO:0000256" key="6">
    <source>
        <dbReference type="ARBA" id="ARBA00022525"/>
    </source>
</evidence>
<dbReference type="RefSeq" id="XP_067474128.1">
    <property type="nucleotide sequence ID" value="XM_067621440.1"/>
</dbReference>
<evidence type="ECO:0000313" key="19">
    <source>
        <dbReference type="Proteomes" id="UP000184499"/>
    </source>
</evidence>
<keyword evidence="19" id="KW-1185">Reference proteome</keyword>
<accession>A0A1L9U5D8</accession>
<comment type="similarity">
    <text evidence="3">Belongs to the peptidase A1 family.</text>
</comment>
<name>A0A1L9U5D8_ASPBC</name>
<keyword evidence="10" id="KW-0378">Hydrolase</keyword>
<dbReference type="PRINTS" id="PR00792">
    <property type="entry name" value="PEPSIN"/>
</dbReference>
<dbReference type="FunFam" id="2.40.70.10:FF:000024">
    <property type="entry name" value="Endothiapepsin"/>
    <property type="match status" value="1"/>
</dbReference>
<dbReference type="InterPro" id="IPR033121">
    <property type="entry name" value="PEPTIDASE_A1"/>
</dbReference>
<feature type="active site" evidence="15">
    <location>
        <position position="308"/>
    </location>
</feature>
<dbReference type="GO" id="GO:0005576">
    <property type="term" value="C:extracellular region"/>
    <property type="evidence" value="ECO:0007669"/>
    <property type="project" value="UniProtKB-SubCell"/>
</dbReference>
<evidence type="ECO:0000256" key="11">
    <source>
        <dbReference type="ARBA" id="ARBA00023145"/>
    </source>
</evidence>
<keyword evidence="11" id="KW-0865">Zymogen</keyword>
<dbReference type="InterPro" id="IPR034163">
    <property type="entry name" value="Aspergillopepsin-like_cat_dom"/>
</dbReference>
<proteinExistence type="inferred from homology"/>
<dbReference type="VEuPathDB" id="FungiDB:ASPBRDRAFT_200501"/>
<evidence type="ECO:0000256" key="7">
    <source>
        <dbReference type="ARBA" id="ARBA00022670"/>
    </source>
</evidence>
<protein>
    <recommendedName>
        <fullName evidence="5">Aspergillopepsin-1</fullName>
        <ecNumber evidence="4">3.4.23.18</ecNumber>
    </recommendedName>
    <alternativeName>
        <fullName evidence="13">Aspergillopepsin I</fullName>
    </alternativeName>
    <alternativeName>
        <fullName evidence="14">Aspergillopeptidase A</fullName>
    </alternativeName>
</protein>
<evidence type="ECO:0000256" key="13">
    <source>
        <dbReference type="ARBA" id="ARBA00029931"/>
    </source>
</evidence>
<dbReference type="GO" id="GO:0006508">
    <property type="term" value="P:proteolysis"/>
    <property type="evidence" value="ECO:0007669"/>
    <property type="project" value="UniProtKB-KW"/>
</dbReference>
<evidence type="ECO:0000256" key="10">
    <source>
        <dbReference type="ARBA" id="ARBA00022801"/>
    </source>
</evidence>
<feature type="domain" description="Peptidase A1" evidence="17">
    <location>
        <begin position="107"/>
        <end position="421"/>
    </location>
</feature>
<sequence length="425" mass="44819">MQLLQSLIVAVCFSYGVLSLPHGPSNQHKARSFKVERVRRGTGALHGPAALRKAYRKYGIAPSSFNIDLADFKPITTTHAAAGSAGVSEPDQTGAVSATSVENDAEFVSPVLIGGQKIVMTFDTGSSDFWVLDTGLNETLTGHTEYNPSNSSTFKEMDGYTFDVSYGDDSYASGPVGTDTVNIGGAVVKEQAFGIPNKVSHSFIEDTNSNGLVGLGFSSINSIQPEAQQTFFANVAPSLDEPVMTAALKADGVGEYEFGTIDKNKYQGNIANISVDSSNGYWQFSTPKYSVADGDLKEIGSVNTSIADTGTSLMLLDEDVVTAYYAQVPNSVYVSSAGGYIYPCNTTLPNFSLVIGESSLATIPGNLINFSKVGTNTTTGQALCFGGIQSNGNTSLQILGDIFLKAFFVVFDMRGPSLGVASPSN</sequence>
<dbReference type="PANTHER" id="PTHR47966:SF23">
    <property type="entry name" value="ASPARTIC ENDOPEPTIDASE, PUTATIVE (AFU_ORTHOLOGUE AFUA_2G15950)-RELATED"/>
    <property type="match status" value="1"/>
</dbReference>
<keyword evidence="9" id="KW-0064">Aspartyl protease</keyword>
<keyword evidence="12" id="KW-0325">Glycoprotein</keyword>
<organism evidence="18 19">
    <name type="scientific">Aspergillus brasiliensis (strain CBS 101740 / IMI 381727 / IBT 21946)</name>
    <dbReference type="NCBI Taxonomy" id="767769"/>
    <lineage>
        <taxon>Eukaryota</taxon>
        <taxon>Fungi</taxon>
        <taxon>Dikarya</taxon>
        <taxon>Ascomycota</taxon>
        <taxon>Pezizomycotina</taxon>
        <taxon>Eurotiomycetes</taxon>
        <taxon>Eurotiomycetidae</taxon>
        <taxon>Eurotiales</taxon>
        <taxon>Aspergillaceae</taxon>
        <taxon>Aspergillus</taxon>
        <taxon>Aspergillus subgen. Circumdati</taxon>
    </lineage>
</organism>
<dbReference type="GO" id="GO:0004190">
    <property type="term" value="F:aspartic-type endopeptidase activity"/>
    <property type="evidence" value="ECO:0007669"/>
    <property type="project" value="UniProtKB-KW"/>
</dbReference>
<gene>
    <name evidence="18" type="ORF">ASPBRDRAFT_200501</name>
</gene>
<evidence type="ECO:0000256" key="15">
    <source>
        <dbReference type="PIRSR" id="PIRSR601461-1"/>
    </source>
</evidence>
<evidence type="ECO:0000256" key="5">
    <source>
        <dbReference type="ARBA" id="ARBA00020252"/>
    </source>
</evidence>
<reference evidence="19" key="1">
    <citation type="journal article" date="2017" name="Genome Biol.">
        <title>Comparative genomics reveals high biological diversity and specific adaptations in the industrially and medically important fungal genus Aspergillus.</title>
        <authorList>
            <person name="de Vries R.P."/>
            <person name="Riley R."/>
            <person name="Wiebenga A."/>
            <person name="Aguilar-Osorio G."/>
            <person name="Amillis S."/>
            <person name="Uchima C.A."/>
            <person name="Anderluh G."/>
            <person name="Asadollahi M."/>
            <person name="Askin M."/>
            <person name="Barry K."/>
            <person name="Battaglia E."/>
            <person name="Bayram O."/>
            <person name="Benocci T."/>
            <person name="Braus-Stromeyer S.A."/>
            <person name="Caldana C."/>
            <person name="Canovas D."/>
            <person name="Cerqueira G.C."/>
            <person name="Chen F."/>
            <person name="Chen W."/>
            <person name="Choi C."/>
            <person name="Clum A."/>
            <person name="Dos Santos R.A."/>
            <person name="Damasio A.R."/>
            <person name="Diallinas G."/>
            <person name="Emri T."/>
            <person name="Fekete E."/>
            <person name="Flipphi M."/>
            <person name="Freyberg S."/>
            <person name="Gallo A."/>
            <person name="Gournas C."/>
            <person name="Habgood R."/>
            <person name="Hainaut M."/>
            <person name="Harispe M.L."/>
            <person name="Henrissat B."/>
            <person name="Hilden K.S."/>
            <person name="Hope R."/>
            <person name="Hossain A."/>
            <person name="Karabika E."/>
            <person name="Karaffa L."/>
            <person name="Karanyi Z."/>
            <person name="Krasevec N."/>
            <person name="Kuo A."/>
            <person name="Kusch H."/>
            <person name="LaButti K."/>
            <person name="Lagendijk E.L."/>
            <person name="Lapidus A."/>
            <person name="Levasseur A."/>
            <person name="Lindquist E."/>
            <person name="Lipzen A."/>
            <person name="Logrieco A.F."/>
            <person name="MacCabe A."/>
            <person name="Maekelae M.R."/>
            <person name="Malavazi I."/>
            <person name="Melin P."/>
            <person name="Meyer V."/>
            <person name="Mielnichuk N."/>
            <person name="Miskei M."/>
            <person name="Molnar A.P."/>
            <person name="Mule G."/>
            <person name="Ngan C.Y."/>
            <person name="Orejas M."/>
            <person name="Orosz E."/>
            <person name="Ouedraogo J.P."/>
            <person name="Overkamp K.M."/>
            <person name="Park H.-S."/>
            <person name="Perrone G."/>
            <person name="Piumi F."/>
            <person name="Punt P.J."/>
            <person name="Ram A.F."/>
            <person name="Ramon A."/>
            <person name="Rauscher S."/>
            <person name="Record E."/>
            <person name="Riano-Pachon D.M."/>
            <person name="Robert V."/>
            <person name="Roehrig J."/>
            <person name="Ruller R."/>
            <person name="Salamov A."/>
            <person name="Salih N.S."/>
            <person name="Samson R.A."/>
            <person name="Sandor E."/>
            <person name="Sanguinetti M."/>
            <person name="Schuetze T."/>
            <person name="Sepcic K."/>
            <person name="Shelest E."/>
            <person name="Sherlock G."/>
            <person name="Sophianopoulou V."/>
            <person name="Squina F.M."/>
            <person name="Sun H."/>
            <person name="Susca A."/>
            <person name="Todd R.B."/>
            <person name="Tsang A."/>
            <person name="Unkles S.E."/>
            <person name="van de Wiele N."/>
            <person name="van Rossen-Uffink D."/>
            <person name="Oliveira J.V."/>
            <person name="Vesth T.C."/>
            <person name="Visser J."/>
            <person name="Yu J.-H."/>
            <person name="Zhou M."/>
            <person name="Andersen M.R."/>
            <person name="Archer D.B."/>
            <person name="Baker S.E."/>
            <person name="Benoit I."/>
            <person name="Brakhage A.A."/>
            <person name="Braus G.H."/>
            <person name="Fischer R."/>
            <person name="Frisvad J.C."/>
            <person name="Goldman G.H."/>
            <person name="Houbraken J."/>
            <person name="Oakley B."/>
            <person name="Pocsi I."/>
            <person name="Scazzocchio C."/>
            <person name="Seiboth B."/>
            <person name="vanKuyk P.A."/>
            <person name="Wortman J."/>
            <person name="Dyer P.S."/>
            <person name="Grigoriev I.V."/>
        </authorList>
    </citation>
    <scope>NUCLEOTIDE SEQUENCE [LARGE SCALE GENOMIC DNA]</scope>
    <source>
        <strain evidence="19">CBS 101740 / IMI 381727 / IBT 21946</strain>
    </source>
</reference>
<evidence type="ECO:0000256" key="4">
    <source>
        <dbReference type="ARBA" id="ARBA00013210"/>
    </source>
</evidence>
<feature type="chain" id="PRO_5012137649" description="Aspergillopepsin-1" evidence="16">
    <location>
        <begin position="20"/>
        <end position="425"/>
    </location>
</feature>
<dbReference type="SUPFAM" id="SSF50630">
    <property type="entry name" value="Acid proteases"/>
    <property type="match status" value="1"/>
</dbReference>
<dbReference type="PANTHER" id="PTHR47966">
    <property type="entry name" value="BETA-SITE APP-CLEAVING ENZYME, ISOFORM A-RELATED"/>
    <property type="match status" value="1"/>
</dbReference>
<evidence type="ECO:0000256" key="16">
    <source>
        <dbReference type="SAM" id="SignalP"/>
    </source>
</evidence>
<dbReference type="STRING" id="767769.A0A1L9U5D8"/>
<dbReference type="CDD" id="cd06097">
    <property type="entry name" value="Aspergillopepsin_like"/>
    <property type="match status" value="1"/>
</dbReference>
<dbReference type="EMBL" id="KV878696">
    <property type="protein sequence ID" value="OJJ66879.1"/>
    <property type="molecule type" value="Genomic_DNA"/>
</dbReference>
<dbReference type="OMA" id="NGVGEYE"/>
<evidence type="ECO:0000313" key="18">
    <source>
        <dbReference type="EMBL" id="OJJ66879.1"/>
    </source>
</evidence>
<dbReference type="InterPro" id="IPR021109">
    <property type="entry name" value="Peptidase_aspartic_dom_sf"/>
</dbReference>
<evidence type="ECO:0000256" key="14">
    <source>
        <dbReference type="ARBA" id="ARBA00033457"/>
    </source>
</evidence>
<comment type="subcellular location">
    <subcellularLocation>
        <location evidence="2">Secreted</location>
    </subcellularLocation>
</comment>